<feature type="compositionally biased region" description="Low complexity" evidence="1">
    <location>
        <begin position="275"/>
        <end position="284"/>
    </location>
</feature>
<proteinExistence type="predicted"/>
<reference evidence="2" key="1">
    <citation type="journal article" date="2020" name="Stud. Mycol.">
        <title>101 Dothideomycetes genomes: a test case for predicting lifestyles and emergence of pathogens.</title>
        <authorList>
            <person name="Haridas S."/>
            <person name="Albert R."/>
            <person name="Binder M."/>
            <person name="Bloem J."/>
            <person name="Labutti K."/>
            <person name="Salamov A."/>
            <person name="Andreopoulos B."/>
            <person name="Baker S."/>
            <person name="Barry K."/>
            <person name="Bills G."/>
            <person name="Bluhm B."/>
            <person name="Cannon C."/>
            <person name="Castanera R."/>
            <person name="Culley D."/>
            <person name="Daum C."/>
            <person name="Ezra D."/>
            <person name="Gonzalez J."/>
            <person name="Henrissat B."/>
            <person name="Kuo A."/>
            <person name="Liang C."/>
            <person name="Lipzen A."/>
            <person name="Lutzoni F."/>
            <person name="Magnuson J."/>
            <person name="Mondo S."/>
            <person name="Nolan M."/>
            <person name="Ohm R."/>
            <person name="Pangilinan J."/>
            <person name="Park H.-J."/>
            <person name="Ramirez L."/>
            <person name="Alfaro M."/>
            <person name="Sun H."/>
            <person name="Tritt A."/>
            <person name="Yoshinaga Y."/>
            <person name="Zwiers L.-H."/>
            <person name="Turgeon B."/>
            <person name="Goodwin S."/>
            <person name="Spatafora J."/>
            <person name="Crous P."/>
            <person name="Grigoriev I."/>
        </authorList>
    </citation>
    <scope>NUCLEOTIDE SEQUENCE</scope>
    <source>
        <strain evidence="2">CBS 675.92</strain>
    </source>
</reference>
<feature type="compositionally biased region" description="Polar residues" evidence="1">
    <location>
        <begin position="11"/>
        <end position="26"/>
    </location>
</feature>
<evidence type="ECO:0000313" key="2">
    <source>
        <dbReference type="EMBL" id="KAF1956184.1"/>
    </source>
</evidence>
<feature type="compositionally biased region" description="Low complexity" evidence="1">
    <location>
        <begin position="254"/>
        <end position="268"/>
    </location>
</feature>
<evidence type="ECO:0000256" key="1">
    <source>
        <dbReference type="SAM" id="MobiDB-lite"/>
    </source>
</evidence>
<dbReference type="AlphaFoldDB" id="A0A6A5TV51"/>
<feature type="compositionally biased region" description="Basic and acidic residues" evidence="1">
    <location>
        <begin position="363"/>
        <end position="396"/>
    </location>
</feature>
<keyword evidence="3" id="KW-1185">Reference proteome</keyword>
<dbReference type="OrthoDB" id="4204700at2759"/>
<feature type="region of interest" description="Disordered" evidence="1">
    <location>
        <begin position="1"/>
        <end position="37"/>
    </location>
</feature>
<protein>
    <submittedName>
        <fullName evidence="2">Uncharacterized protein</fullName>
    </submittedName>
</protein>
<name>A0A6A5TV51_9PLEO</name>
<evidence type="ECO:0000313" key="3">
    <source>
        <dbReference type="Proteomes" id="UP000800035"/>
    </source>
</evidence>
<accession>A0A6A5TV51</accession>
<dbReference type="EMBL" id="ML976992">
    <property type="protein sequence ID" value="KAF1956184.1"/>
    <property type="molecule type" value="Genomic_DNA"/>
</dbReference>
<dbReference type="Proteomes" id="UP000800035">
    <property type="component" value="Unassembled WGS sequence"/>
</dbReference>
<feature type="compositionally biased region" description="Low complexity" evidence="1">
    <location>
        <begin position="27"/>
        <end position="37"/>
    </location>
</feature>
<organism evidence="2 3">
    <name type="scientific">Byssothecium circinans</name>
    <dbReference type="NCBI Taxonomy" id="147558"/>
    <lineage>
        <taxon>Eukaryota</taxon>
        <taxon>Fungi</taxon>
        <taxon>Dikarya</taxon>
        <taxon>Ascomycota</taxon>
        <taxon>Pezizomycotina</taxon>
        <taxon>Dothideomycetes</taxon>
        <taxon>Pleosporomycetidae</taxon>
        <taxon>Pleosporales</taxon>
        <taxon>Massarineae</taxon>
        <taxon>Massarinaceae</taxon>
        <taxon>Byssothecium</taxon>
    </lineage>
</organism>
<sequence length="396" mass="44124">MVLQDVESPPDSFSDNPYPSENDAYTSPSSGSGSFDASSLPRPIPIVGPLLGFSAGSIRFKTESTIKFAELRLKRPLSYEESHALAEHLYRLESKKSYYTALGASLGTWRWYKTMDTNRFPLYQPKDIDPNKFMWIKGPMAGYARHSFRLMLYVFAVGELGKLLGQISAQPVAAYDTAHDPRLERFSADLKGAVEQSRAQGAGGIKEQLNQHGEAAREAAKAVSGQAPRRPFNTPRPASSDDDMSPTAGNEPWSTSDSAWGDSSFSSDATQNTSPRQQPRQPQQSWGKRPPPQQNDDDTSPTGGLFQDEIQSSSKPGESSWDRLRRGAGPNTQQRLPSGKPPHKEQRDGSTLGDGFTFSESDDERRKAQERAQREFDTRIERERQGRDFNEEGKRW</sequence>
<feature type="region of interest" description="Disordered" evidence="1">
    <location>
        <begin position="209"/>
        <end position="396"/>
    </location>
</feature>
<gene>
    <name evidence="2" type="ORF">CC80DRAFT_70754</name>
</gene>